<dbReference type="AlphaFoldDB" id="A0A4V2V2G0"/>
<protein>
    <submittedName>
        <fullName evidence="1">Glycosyltransferase involved in cell wall biosynthesis</fullName>
    </submittedName>
</protein>
<dbReference type="Gene3D" id="3.40.50.11090">
    <property type="match status" value="1"/>
</dbReference>
<dbReference type="PANTHER" id="PTHR45947">
    <property type="entry name" value="SULFOQUINOVOSYL TRANSFERASE SQD2"/>
    <property type="match status" value="1"/>
</dbReference>
<name>A0A4V2V2G0_9GAMM</name>
<dbReference type="Gene3D" id="3.40.50.2000">
    <property type="entry name" value="Glycogen Phosphorylase B"/>
    <property type="match status" value="1"/>
</dbReference>
<evidence type="ECO:0000313" key="1">
    <source>
        <dbReference type="EMBL" id="TCT24702.1"/>
    </source>
</evidence>
<dbReference type="OrthoDB" id="9801609at2"/>
<dbReference type="InterPro" id="IPR050194">
    <property type="entry name" value="Glycosyltransferase_grp1"/>
</dbReference>
<dbReference type="Pfam" id="PF13692">
    <property type="entry name" value="Glyco_trans_1_4"/>
    <property type="match status" value="1"/>
</dbReference>
<reference evidence="1 2" key="1">
    <citation type="submission" date="2019-03" db="EMBL/GenBank/DDBJ databases">
        <title>Genomic Encyclopedia of Type Strains, Phase IV (KMG-IV): sequencing the most valuable type-strain genomes for metagenomic binning, comparative biology and taxonomic classification.</title>
        <authorList>
            <person name="Goeker M."/>
        </authorList>
    </citation>
    <scope>NUCLEOTIDE SEQUENCE [LARGE SCALE GENOMIC DNA]</scope>
    <source>
        <strain evidence="1 2">DSM 13605</strain>
    </source>
</reference>
<sequence length="389" mass="43273">MARICWVVPKIKRRKFSGGIYCILRHADGLARRGHCVTVVPILDSSRPDWFKDFQFELKLERKWGLAWRALRSGWQKRSLEAMLQASASGMTMVEPRVLPFSLRHSVMCERARLLLPEADITVATSFETALPVHLYGRGVLAYYAQHFEPYFKNEFDDPGFAETMARLSYSLPLKIITNSAWLEATISAETGASVHAVAGNAIDDVMYIDKPHVIPEEGPLRVISYGGRGAVWKGFDDMAEGVKRARAQGVEIDWAVYGDCALSPENSVANFRHLGFLGPAQLAAAYRQSQVLLSASWYESFPLFPLEAMASGLAVITTQPGTEAFAEHMRTAWVVPPKDPDALSDALIGLARDRELRHKLGAAAMEEAKRHSWDVATGQMERILLGLI</sequence>
<proteinExistence type="predicted"/>
<keyword evidence="1" id="KW-0808">Transferase</keyword>
<dbReference type="EMBL" id="SMAP01000003">
    <property type="protein sequence ID" value="TCT24702.1"/>
    <property type="molecule type" value="Genomic_DNA"/>
</dbReference>
<dbReference type="Proteomes" id="UP000295414">
    <property type="component" value="Unassembled WGS sequence"/>
</dbReference>
<dbReference type="GO" id="GO:0016757">
    <property type="term" value="F:glycosyltransferase activity"/>
    <property type="evidence" value="ECO:0007669"/>
    <property type="project" value="TreeGrafter"/>
</dbReference>
<dbReference type="PANTHER" id="PTHR45947:SF3">
    <property type="entry name" value="SULFOQUINOVOSYL TRANSFERASE SQD2"/>
    <property type="match status" value="1"/>
</dbReference>
<gene>
    <name evidence="1" type="ORF">EDC34_10341</name>
</gene>
<organism evidence="1 2">
    <name type="scientific">Thermomonas haemolytica</name>
    <dbReference type="NCBI Taxonomy" id="141949"/>
    <lineage>
        <taxon>Bacteria</taxon>
        <taxon>Pseudomonadati</taxon>
        <taxon>Pseudomonadota</taxon>
        <taxon>Gammaproteobacteria</taxon>
        <taxon>Lysobacterales</taxon>
        <taxon>Lysobacteraceae</taxon>
        <taxon>Thermomonas</taxon>
    </lineage>
</organism>
<dbReference type="SUPFAM" id="SSF53756">
    <property type="entry name" value="UDP-Glycosyltransferase/glycogen phosphorylase"/>
    <property type="match status" value="1"/>
</dbReference>
<evidence type="ECO:0000313" key="2">
    <source>
        <dbReference type="Proteomes" id="UP000295414"/>
    </source>
</evidence>
<accession>A0A4V2V2G0</accession>
<keyword evidence="2" id="KW-1185">Reference proteome</keyword>
<comment type="caution">
    <text evidence="1">The sequence shown here is derived from an EMBL/GenBank/DDBJ whole genome shotgun (WGS) entry which is preliminary data.</text>
</comment>
<dbReference type="CDD" id="cd03801">
    <property type="entry name" value="GT4_PimA-like"/>
    <property type="match status" value="1"/>
</dbReference>